<proteinExistence type="predicted"/>
<feature type="region of interest" description="Disordered" evidence="7">
    <location>
        <begin position="377"/>
        <end position="412"/>
    </location>
</feature>
<feature type="compositionally biased region" description="Polar residues" evidence="7">
    <location>
        <begin position="141"/>
        <end position="156"/>
    </location>
</feature>
<evidence type="ECO:0000256" key="5">
    <source>
        <dbReference type="ARBA" id="ARBA00023054"/>
    </source>
</evidence>
<feature type="region of interest" description="Disordered" evidence="7">
    <location>
        <begin position="477"/>
        <end position="635"/>
    </location>
</feature>
<feature type="compositionally biased region" description="Low complexity" evidence="7">
    <location>
        <begin position="482"/>
        <end position="493"/>
    </location>
</feature>
<evidence type="ECO:0000259" key="9">
    <source>
        <dbReference type="PROSITE" id="PS50222"/>
    </source>
</evidence>
<evidence type="ECO:0000256" key="7">
    <source>
        <dbReference type="SAM" id="MobiDB-lite"/>
    </source>
</evidence>
<evidence type="ECO:0000256" key="4">
    <source>
        <dbReference type="ARBA" id="ARBA00022837"/>
    </source>
</evidence>
<dbReference type="InterPro" id="IPR000261">
    <property type="entry name" value="EH_dom"/>
</dbReference>
<organism evidence="10">
    <name type="scientific">Balaenoptera musculus</name>
    <name type="common">Blue whale</name>
    <dbReference type="NCBI Taxonomy" id="9771"/>
    <lineage>
        <taxon>Eukaryota</taxon>
        <taxon>Metazoa</taxon>
        <taxon>Chordata</taxon>
        <taxon>Craniata</taxon>
        <taxon>Vertebrata</taxon>
        <taxon>Euteleostomi</taxon>
        <taxon>Mammalia</taxon>
        <taxon>Eutheria</taxon>
        <taxon>Laurasiatheria</taxon>
        <taxon>Artiodactyla</taxon>
        <taxon>Whippomorpha</taxon>
        <taxon>Cetacea</taxon>
        <taxon>Mysticeti</taxon>
        <taxon>Balaenopteridae</taxon>
        <taxon>Balaenoptera</taxon>
    </lineage>
</organism>
<dbReference type="Gene3D" id="1.10.238.10">
    <property type="entry name" value="EF-hand"/>
    <property type="match status" value="2"/>
</dbReference>
<protein>
    <submittedName>
        <fullName evidence="10">RALBP1 associated Eps domain containing 1</fullName>
    </submittedName>
</protein>
<dbReference type="GO" id="GO:0005886">
    <property type="term" value="C:plasma membrane"/>
    <property type="evidence" value="ECO:0007669"/>
    <property type="project" value="TreeGrafter"/>
</dbReference>
<dbReference type="Ensembl" id="ENSBMST00010017255.1">
    <property type="protein sequence ID" value="ENSBMSP00010015592.1"/>
    <property type="gene ID" value="ENSBMSG00010011297.1"/>
</dbReference>
<sequence length="705" mass="76915">MEGLTLSDAEQKYYSDLFSYCDSESTKKVAAHGRVLELFRAAQLPSDVVHQIMELCGATRLGYFGRSQFYIALKLVAVAQSGFPLRVESINTVKDLPLPRFVASKNEQESRHAASYSSDSENQGSYSGVIPPPPGRGQVKKGSTSHDTVQPRTSADQQEPVSPVVSPQQSPPTSPHSWRKHSRHPSGGNSERPLAGPGPFWSPFGEAQSGSSAGDAVWSGHSPPPPQENWVSFADTPPTSTLLTMHPASVQDQTTVRTVASATTANEIRRQSSSYDDPWKITDEQRQYYVNQFKTIQPDLNGFIPGSAAKEFFTKSKLPILELSHIWELSDFDKDGALTLDEFCAAFHLVVARKNGYDLPEKLPESLMPKLIDLEDSADVGDQPGEVGYSGSPAEAPPSKSPSMPSLNQTWPELNQSSEDTAIVHPVPIRMTPSKIHMQEMELKRTGSDHTNPTSPLLVKTSDLSEENKINSSVKFASGNTVGQQQAGVVAQPPAVPPRPQPSQAPGPIVHRPVDADGLITHTSTSPQQIPEQPNFADFSQFEVFAASNVNEEQDDEAEKHPEVLPVEKASDPASSLRVAKTDSKIEEKTAASAPANVSKGTTPLAPPPKPVRRRLKSEDELRPEVDEHTQKTGVLAAVLASQPSIPRSVGKDKKAIQASIRRNKETNTVLARLNSELQQQLKDVLEERISLEVQLEQLRPFSHL</sequence>
<feature type="region of interest" description="Disordered" evidence="7">
    <location>
        <begin position="105"/>
        <end position="237"/>
    </location>
</feature>
<evidence type="ECO:0000256" key="2">
    <source>
        <dbReference type="ARBA" id="ARBA00022723"/>
    </source>
</evidence>
<dbReference type="PROSITE" id="PS50031">
    <property type="entry name" value="EH"/>
    <property type="match status" value="2"/>
</dbReference>
<keyword evidence="5 6" id="KW-0175">Coiled coil</keyword>
<dbReference type="InterPro" id="IPR018247">
    <property type="entry name" value="EF_Hand_1_Ca_BS"/>
</dbReference>
<dbReference type="AlphaFoldDB" id="A0A8C0D3R7"/>
<dbReference type="SMART" id="SM00027">
    <property type="entry name" value="EH"/>
    <property type="match status" value="2"/>
</dbReference>
<keyword evidence="1" id="KW-0597">Phosphoprotein</keyword>
<dbReference type="GeneTree" id="ENSGT00940000158749"/>
<dbReference type="PROSITE" id="PS50222">
    <property type="entry name" value="EF_HAND_2"/>
    <property type="match status" value="1"/>
</dbReference>
<evidence type="ECO:0000256" key="1">
    <source>
        <dbReference type="ARBA" id="ARBA00022553"/>
    </source>
</evidence>
<dbReference type="PANTHER" id="PTHR11216">
    <property type="entry name" value="EH DOMAIN"/>
    <property type="match status" value="1"/>
</dbReference>
<evidence type="ECO:0000256" key="3">
    <source>
        <dbReference type="ARBA" id="ARBA00022737"/>
    </source>
</evidence>
<gene>
    <name evidence="10" type="primary">REPS1</name>
</gene>
<feature type="compositionally biased region" description="Polar residues" evidence="7">
    <location>
        <begin position="115"/>
        <end position="126"/>
    </location>
</feature>
<dbReference type="PANTHER" id="PTHR11216:SF63">
    <property type="entry name" value="RALBP1-ASSOCIATED EPS DOMAIN-CONTAINING PROTEIN 1"/>
    <property type="match status" value="1"/>
</dbReference>
<dbReference type="GO" id="GO:0016197">
    <property type="term" value="P:endosomal transport"/>
    <property type="evidence" value="ECO:0007669"/>
    <property type="project" value="TreeGrafter"/>
</dbReference>
<name>A0A8C0D3R7_BALMU</name>
<keyword evidence="2" id="KW-0479">Metal-binding</keyword>
<dbReference type="PROSITE" id="PS00018">
    <property type="entry name" value="EF_HAND_1"/>
    <property type="match status" value="1"/>
</dbReference>
<keyword evidence="4" id="KW-0106">Calcium</keyword>
<dbReference type="SUPFAM" id="SSF47473">
    <property type="entry name" value="EF-hand"/>
    <property type="match status" value="2"/>
</dbReference>
<dbReference type="CDD" id="cd00052">
    <property type="entry name" value="EH"/>
    <property type="match status" value="1"/>
</dbReference>
<dbReference type="GO" id="GO:0005829">
    <property type="term" value="C:cytosol"/>
    <property type="evidence" value="ECO:0007669"/>
    <property type="project" value="UniProtKB-ARBA"/>
</dbReference>
<dbReference type="InterPro" id="IPR011992">
    <property type="entry name" value="EF-hand-dom_pair"/>
</dbReference>
<evidence type="ECO:0000256" key="6">
    <source>
        <dbReference type="SAM" id="Coils"/>
    </source>
</evidence>
<accession>A0A8C0D3R7</accession>
<dbReference type="FunFam" id="1.10.238.10:FF:000039">
    <property type="entry name" value="RalBP1-associated Eps domain-containing protein 2 isoform 1"/>
    <property type="match status" value="1"/>
</dbReference>
<dbReference type="InterPro" id="IPR002048">
    <property type="entry name" value="EF_hand_dom"/>
</dbReference>
<feature type="compositionally biased region" description="Basic and acidic residues" evidence="7">
    <location>
        <begin position="580"/>
        <end position="590"/>
    </location>
</feature>
<dbReference type="GO" id="GO:0006897">
    <property type="term" value="P:endocytosis"/>
    <property type="evidence" value="ECO:0007669"/>
    <property type="project" value="TreeGrafter"/>
</dbReference>
<feature type="domain" description="EF-hand" evidence="9">
    <location>
        <begin position="318"/>
        <end position="353"/>
    </location>
</feature>
<feature type="coiled-coil region" evidence="6">
    <location>
        <begin position="664"/>
        <end position="695"/>
    </location>
</feature>
<keyword evidence="3" id="KW-0677">Repeat</keyword>
<feature type="compositionally biased region" description="Basic and acidic residues" evidence="7">
    <location>
        <begin position="617"/>
        <end position="631"/>
    </location>
</feature>
<feature type="compositionally biased region" description="Polar residues" evidence="7">
    <location>
        <begin position="521"/>
        <end position="532"/>
    </location>
</feature>
<feature type="domain" description="EH" evidence="8">
    <location>
        <begin position="285"/>
        <end position="369"/>
    </location>
</feature>
<feature type="compositionally biased region" description="Pro residues" evidence="7">
    <location>
        <begin position="494"/>
        <end position="505"/>
    </location>
</feature>
<evidence type="ECO:0000259" key="8">
    <source>
        <dbReference type="PROSITE" id="PS50031"/>
    </source>
</evidence>
<evidence type="ECO:0000313" key="10">
    <source>
        <dbReference type="Ensembl" id="ENSBMSP00010015592.1"/>
    </source>
</evidence>
<feature type="domain" description="EH" evidence="8">
    <location>
        <begin position="10"/>
        <end position="113"/>
    </location>
</feature>
<dbReference type="GO" id="GO:0005509">
    <property type="term" value="F:calcium ion binding"/>
    <property type="evidence" value="ECO:0007669"/>
    <property type="project" value="InterPro"/>
</dbReference>
<feature type="compositionally biased region" description="Low complexity" evidence="7">
    <location>
        <begin position="157"/>
        <end position="168"/>
    </location>
</feature>
<dbReference type="Pfam" id="PF12763">
    <property type="entry name" value="EH"/>
    <property type="match status" value="2"/>
</dbReference>
<reference evidence="10" key="1">
    <citation type="submission" date="2023-09" db="UniProtKB">
        <authorList>
            <consortium name="Ensembl"/>
        </authorList>
    </citation>
    <scope>IDENTIFICATION</scope>
</reference>
<dbReference type="FunFam" id="1.10.238.10:FF:000084">
    <property type="entry name" value="ralBP1-associated Eps domain-containing protein 1 isoform X2"/>
    <property type="match status" value="1"/>
</dbReference>